<dbReference type="AlphaFoldDB" id="A0A2G5NLU3"/>
<dbReference type="Proteomes" id="UP000229523">
    <property type="component" value="Unassembled WGS sequence"/>
</dbReference>
<dbReference type="PANTHER" id="PTHR23088">
    <property type="entry name" value="NITRILASE-RELATED"/>
    <property type="match status" value="1"/>
</dbReference>
<gene>
    <name evidence="3" type="ORF">BFS35_009920</name>
</gene>
<dbReference type="InterPro" id="IPR036526">
    <property type="entry name" value="C-N_Hydrolase_sf"/>
</dbReference>
<accession>A0A2G5NLU3</accession>
<dbReference type="Gene3D" id="3.60.110.10">
    <property type="entry name" value="Carbon-nitrogen hydrolase"/>
    <property type="match status" value="1"/>
</dbReference>
<comment type="caution">
    <text evidence="3">The sequence shown here is derived from an EMBL/GenBank/DDBJ whole genome shotgun (WGS) entry which is preliminary data.</text>
</comment>
<proteinExistence type="inferred from homology"/>
<dbReference type="PANTHER" id="PTHR23088:SF27">
    <property type="entry name" value="DEAMINATED GLUTATHIONE AMIDASE"/>
    <property type="match status" value="1"/>
</dbReference>
<dbReference type="CDD" id="cd07583">
    <property type="entry name" value="nitrilase_5"/>
    <property type="match status" value="1"/>
</dbReference>
<keyword evidence="3" id="KW-0378">Hydrolase</keyword>
<dbReference type="RefSeq" id="WP_099580983.1">
    <property type="nucleotide sequence ID" value="NZ_MJBI02000004.1"/>
</dbReference>
<reference evidence="3 4" key="1">
    <citation type="journal article" date="2018" name="Front. Microbiol.">
        <title>Description and Comparative Genomics of Macrococcus caseolyticus subsp. hominis subsp. nov., Macrococcus goetzii sp. nov., Macrococcus epidermidis sp. nov., and Macrococcus bohemicus sp. nov., Novel Macrococci From Human Clinical Material With Virulence Potential and Suspected Uptake of Foreign DNA by Natural Transformation.</title>
        <authorList>
            <person name="Maslanova I."/>
            <person name="Wertheimer Z."/>
            <person name="Sedlacek I."/>
            <person name="Svec P."/>
            <person name="Indrakova A."/>
            <person name="Kovarovic V."/>
            <person name="Schumann P."/>
            <person name="Sproer C."/>
            <person name="Kralova S."/>
            <person name="Sedo O."/>
            <person name="Kristofova L."/>
            <person name="Vrbovska V."/>
            <person name="Fuzik T."/>
            <person name="Petras P."/>
            <person name="Zdrahal Z."/>
            <person name="Ruzickova V."/>
            <person name="Doskar J."/>
            <person name="Pantucek R."/>
        </authorList>
    </citation>
    <scope>NUCLEOTIDE SEQUENCE [LARGE SCALE GENOMIC DNA]</scope>
    <source>
        <strain evidence="3 4">CCM 4927</strain>
    </source>
</reference>
<dbReference type="SUPFAM" id="SSF56317">
    <property type="entry name" value="Carbon-nitrogen hydrolase"/>
    <property type="match status" value="1"/>
</dbReference>
<evidence type="ECO:0000313" key="3">
    <source>
        <dbReference type="EMBL" id="RAI80091.1"/>
    </source>
</evidence>
<dbReference type="PROSITE" id="PS50263">
    <property type="entry name" value="CN_HYDROLASE"/>
    <property type="match status" value="1"/>
</dbReference>
<organism evidence="3 4">
    <name type="scientific">Macrococcoides goetzii</name>
    <dbReference type="NCBI Taxonomy" id="1891097"/>
    <lineage>
        <taxon>Bacteria</taxon>
        <taxon>Bacillati</taxon>
        <taxon>Bacillota</taxon>
        <taxon>Bacilli</taxon>
        <taxon>Bacillales</taxon>
        <taxon>Staphylococcaceae</taxon>
        <taxon>Macrococcoides</taxon>
    </lineage>
</organism>
<dbReference type="GO" id="GO:0016787">
    <property type="term" value="F:hydrolase activity"/>
    <property type="evidence" value="ECO:0007669"/>
    <property type="project" value="UniProtKB-KW"/>
</dbReference>
<name>A0A2G5NLU3_9STAP</name>
<evidence type="ECO:0000256" key="1">
    <source>
        <dbReference type="ARBA" id="ARBA00010613"/>
    </source>
</evidence>
<evidence type="ECO:0000259" key="2">
    <source>
        <dbReference type="PROSITE" id="PS50263"/>
    </source>
</evidence>
<dbReference type="Pfam" id="PF00795">
    <property type="entry name" value="CN_hydrolase"/>
    <property type="match status" value="1"/>
</dbReference>
<sequence length="256" mass="29108">MKIAIYQMEILPGEPEKNIEKVANWLSTLDDVDIAVLPEMWNTSYTLEELVNITSEEGQREIEKLSELAKQYQINIVGGSIAVKVEDKIYNRAIVINKNGEHIHQYDKLHLVPMLDEPNYLTQGNNISIFEIDNVKMGVIICYDLRFPEISRKLALEGIEVLFVVAEWPIERISQFEKLLYARAIENQVYVIASNSIGKCDDTVFGGKSMVINPLGEATTKIILGEGTIQATVNIEEIRNIRTKIPLLKTRRADIY</sequence>
<comment type="similarity">
    <text evidence="1">Belongs to the carbon-nitrogen hydrolase superfamily. NIT1/NIT2 family.</text>
</comment>
<evidence type="ECO:0000313" key="4">
    <source>
        <dbReference type="Proteomes" id="UP000229523"/>
    </source>
</evidence>
<dbReference type="InterPro" id="IPR003010">
    <property type="entry name" value="C-N_Hydrolase"/>
</dbReference>
<dbReference type="EMBL" id="MJBI02000004">
    <property type="protein sequence ID" value="RAI80091.1"/>
    <property type="molecule type" value="Genomic_DNA"/>
</dbReference>
<dbReference type="PROSITE" id="PS01227">
    <property type="entry name" value="UPF0012"/>
    <property type="match status" value="1"/>
</dbReference>
<protein>
    <submittedName>
        <fullName evidence="3">Carbon-nitrogen family hydrolase</fullName>
    </submittedName>
</protein>
<feature type="domain" description="CN hydrolase" evidence="2">
    <location>
        <begin position="1"/>
        <end position="235"/>
    </location>
</feature>
<keyword evidence="4" id="KW-1185">Reference proteome</keyword>
<dbReference type="InterPro" id="IPR001110">
    <property type="entry name" value="UPF0012_CS"/>
</dbReference>